<accession>A0ABR4AQP8</accession>
<proteinExistence type="predicted"/>
<evidence type="ECO:0000313" key="2">
    <source>
        <dbReference type="Proteomes" id="UP001590951"/>
    </source>
</evidence>
<protein>
    <submittedName>
        <fullName evidence="1">Uncharacterized protein</fullName>
    </submittedName>
</protein>
<sequence length="146" mass="15855">MWMATSYSLLSQQHIQMTLFKFLVYYAIADSLRYCAGPKTVSSQSAIGEALRFELTFSGSVGQVNNATVHDVIAGINACIAECVQMNLANKEGIAWLSLANDTGTIFPNGWATSLKQTYVDYACSNGPGNDKHFVDLLSASQSNTR</sequence>
<comment type="caution">
    <text evidence="1">The sequence shown here is derived from an EMBL/GenBank/DDBJ whole genome shotgun (WGS) entry which is preliminary data.</text>
</comment>
<evidence type="ECO:0000313" key="1">
    <source>
        <dbReference type="EMBL" id="KAL2047565.1"/>
    </source>
</evidence>
<organism evidence="1 2">
    <name type="scientific">Lepraria finkii</name>
    <dbReference type="NCBI Taxonomy" id="1340010"/>
    <lineage>
        <taxon>Eukaryota</taxon>
        <taxon>Fungi</taxon>
        <taxon>Dikarya</taxon>
        <taxon>Ascomycota</taxon>
        <taxon>Pezizomycotina</taxon>
        <taxon>Lecanoromycetes</taxon>
        <taxon>OSLEUM clade</taxon>
        <taxon>Lecanoromycetidae</taxon>
        <taxon>Lecanorales</taxon>
        <taxon>Lecanorineae</taxon>
        <taxon>Stereocaulaceae</taxon>
        <taxon>Lepraria</taxon>
    </lineage>
</organism>
<reference evidence="1 2" key="1">
    <citation type="submission" date="2024-09" db="EMBL/GenBank/DDBJ databases">
        <title>Rethinking Asexuality: The Enigmatic Case of Functional Sexual Genes in Lepraria (Stereocaulaceae).</title>
        <authorList>
            <person name="Doellman M."/>
            <person name="Sun Y."/>
            <person name="Barcenas-Pena A."/>
            <person name="Lumbsch H.T."/>
            <person name="Grewe F."/>
        </authorList>
    </citation>
    <scope>NUCLEOTIDE SEQUENCE [LARGE SCALE GENOMIC DNA]</scope>
    <source>
        <strain evidence="1 2">Grewe 0041</strain>
    </source>
</reference>
<keyword evidence="2" id="KW-1185">Reference proteome</keyword>
<name>A0ABR4AQP8_9LECA</name>
<dbReference type="EMBL" id="JBHFEH010000097">
    <property type="protein sequence ID" value="KAL2047565.1"/>
    <property type="molecule type" value="Genomic_DNA"/>
</dbReference>
<dbReference type="Proteomes" id="UP001590951">
    <property type="component" value="Unassembled WGS sequence"/>
</dbReference>
<gene>
    <name evidence="1" type="ORF">ABVK25_011423</name>
</gene>